<evidence type="ECO:0000313" key="23">
    <source>
        <dbReference type="Proteomes" id="UP000694381"/>
    </source>
</evidence>
<feature type="compositionally biased region" description="Low complexity" evidence="20">
    <location>
        <begin position="31"/>
        <end position="45"/>
    </location>
</feature>
<keyword evidence="8 19" id="KW-0863">Zinc-finger</keyword>
<comment type="subcellular location">
    <subcellularLocation>
        <location evidence="1">Nucleus</location>
    </subcellularLocation>
</comment>
<evidence type="ECO:0000256" key="17">
    <source>
        <dbReference type="ARBA" id="ARBA00068063"/>
    </source>
</evidence>
<dbReference type="FunFam" id="3.30.160.60:FF:000930">
    <property type="entry name" value="Zinc finger protein 335"/>
    <property type="match status" value="1"/>
</dbReference>
<keyword evidence="4" id="KW-1017">Isopeptide bond</keyword>
<feature type="domain" description="C2H2-type" evidence="21">
    <location>
        <begin position="248"/>
        <end position="271"/>
    </location>
</feature>
<evidence type="ECO:0000259" key="21">
    <source>
        <dbReference type="PROSITE" id="PS50157"/>
    </source>
</evidence>
<feature type="domain" description="C2H2-type" evidence="21">
    <location>
        <begin position="600"/>
        <end position="627"/>
    </location>
</feature>
<evidence type="ECO:0000256" key="12">
    <source>
        <dbReference type="ARBA" id="ARBA00023125"/>
    </source>
</evidence>
<dbReference type="PROSITE" id="PS50157">
    <property type="entry name" value="ZINC_FINGER_C2H2_2"/>
    <property type="match status" value="13"/>
</dbReference>
<evidence type="ECO:0000256" key="1">
    <source>
        <dbReference type="ARBA" id="ARBA00004123"/>
    </source>
</evidence>
<dbReference type="PANTHER" id="PTHR24403">
    <property type="entry name" value="ZINC FINGER PROTEIN"/>
    <property type="match status" value="1"/>
</dbReference>
<feature type="domain" description="C2H2-type" evidence="21">
    <location>
        <begin position="541"/>
        <end position="568"/>
    </location>
</feature>
<dbReference type="Pfam" id="PF00096">
    <property type="entry name" value="zf-C2H2"/>
    <property type="match status" value="2"/>
</dbReference>
<feature type="compositionally biased region" description="Basic residues" evidence="20">
    <location>
        <begin position="326"/>
        <end position="337"/>
    </location>
</feature>
<dbReference type="FunFam" id="3.30.160.60:FF:000764">
    <property type="entry name" value="Zinc finger protein 335"/>
    <property type="match status" value="1"/>
</dbReference>
<dbReference type="GO" id="GO:0000978">
    <property type="term" value="F:RNA polymerase II cis-regulatory region sequence-specific DNA binding"/>
    <property type="evidence" value="ECO:0007669"/>
    <property type="project" value="Ensembl"/>
</dbReference>
<feature type="compositionally biased region" description="Low complexity" evidence="20">
    <location>
        <begin position="355"/>
        <end position="376"/>
    </location>
</feature>
<dbReference type="GO" id="GO:0050671">
    <property type="term" value="P:positive regulation of lymphocyte proliferation"/>
    <property type="evidence" value="ECO:0007669"/>
    <property type="project" value="Ensembl"/>
</dbReference>
<keyword evidence="7" id="KW-0677">Repeat</keyword>
<evidence type="ECO:0000313" key="22">
    <source>
        <dbReference type="Ensembl" id="ENSNGAP00000002347.1"/>
    </source>
</evidence>
<dbReference type="GO" id="GO:0035097">
    <property type="term" value="C:histone methyltransferase complex"/>
    <property type="evidence" value="ECO:0007669"/>
    <property type="project" value="Ensembl"/>
</dbReference>
<feature type="domain" description="C2H2-type" evidence="21">
    <location>
        <begin position="474"/>
        <end position="501"/>
    </location>
</feature>
<feature type="domain" description="C2H2-type" evidence="21">
    <location>
        <begin position="1053"/>
        <end position="1080"/>
    </location>
</feature>
<feature type="domain" description="C2H2-type" evidence="21">
    <location>
        <begin position="569"/>
        <end position="591"/>
    </location>
</feature>
<keyword evidence="23" id="KW-1185">Reference proteome</keyword>
<evidence type="ECO:0000256" key="18">
    <source>
        <dbReference type="ARBA" id="ARBA00081499"/>
    </source>
</evidence>
<dbReference type="OMA" id="QHMRERH"/>
<dbReference type="FunFam" id="3.30.160.60:FF:000876">
    <property type="entry name" value="Zinc finger protein 335"/>
    <property type="match status" value="1"/>
</dbReference>
<feature type="domain" description="C2H2-type" evidence="21">
    <location>
        <begin position="1081"/>
        <end position="1109"/>
    </location>
</feature>
<dbReference type="GO" id="GO:0040029">
    <property type="term" value="P:epigenetic regulation of gene expression"/>
    <property type="evidence" value="ECO:0007669"/>
    <property type="project" value="Ensembl"/>
</dbReference>
<dbReference type="Proteomes" id="UP000694381">
    <property type="component" value="Unassembled WGS sequence"/>
</dbReference>
<dbReference type="InterPro" id="IPR036236">
    <property type="entry name" value="Znf_C2H2_sf"/>
</dbReference>
<comment type="similarity">
    <text evidence="2">Belongs to the krueppel C2H2-type zinc-finger protein family.</text>
</comment>
<dbReference type="InterPro" id="IPR050688">
    <property type="entry name" value="Zinc_finger/UBP_domain"/>
</dbReference>
<feature type="region of interest" description="Disordered" evidence="20">
    <location>
        <begin position="949"/>
        <end position="973"/>
    </location>
</feature>
<feature type="region of interest" description="Disordered" evidence="20">
    <location>
        <begin position="305"/>
        <end position="422"/>
    </location>
</feature>
<dbReference type="GO" id="GO:0021895">
    <property type="term" value="P:cerebral cortex neuron differentiation"/>
    <property type="evidence" value="ECO:0007669"/>
    <property type="project" value="Ensembl"/>
</dbReference>
<comment type="function">
    <text evidence="16">Component or associated component of some histone methyltransferase complexes may regulate transcription through recruitment of those complexes on gene promoters. Enhances ligand-dependent transcriptional activation by nuclear hormone receptors. Plays an important role in neural progenitor cell proliferation and self-renewal through the regulation of specific genes involved brain development, including REST. Also controls the expression of genes involved in somatic development and regulates, for instance, lymphoblast proliferation.</text>
</comment>
<accession>A0A8C6W245</accession>
<dbReference type="GO" id="GO:0048854">
    <property type="term" value="P:brain morphogenesis"/>
    <property type="evidence" value="ECO:0007669"/>
    <property type="project" value="Ensembl"/>
</dbReference>
<evidence type="ECO:0000256" key="2">
    <source>
        <dbReference type="ARBA" id="ARBA00006991"/>
    </source>
</evidence>
<evidence type="ECO:0000256" key="10">
    <source>
        <dbReference type="ARBA" id="ARBA00022843"/>
    </source>
</evidence>
<dbReference type="GO" id="GO:0045944">
    <property type="term" value="P:positive regulation of transcription by RNA polymerase II"/>
    <property type="evidence" value="ECO:0007669"/>
    <property type="project" value="TreeGrafter"/>
</dbReference>
<evidence type="ECO:0000256" key="6">
    <source>
        <dbReference type="ARBA" id="ARBA00022723"/>
    </source>
</evidence>
<reference evidence="22" key="1">
    <citation type="submission" date="2025-08" db="UniProtKB">
        <authorList>
            <consortium name="Ensembl"/>
        </authorList>
    </citation>
    <scope>IDENTIFICATION</scope>
</reference>
<feature type="region of interest" description="Disordered" evidence="20">
    <location>
        <begin position="198"/>
        <end position="228"/>
    </location>
</feature>
<feature type="domain" description="C2H2-type" evidence="21">
    <location>
        <begin position="997"/>
        <end position="1024"/>
    </location>
</feature>
<evidence type="ECO:0000256" key="5">
    <source>
        <dbReference type="ARBA" id="ARBA00022553"/>
    </source>
</evidence>
<feature type="region of interest" description="Disordered" evidence="20">
    <location>
        <begin position="1"/>
        <end position="111"/>
    </location>
</feature>
<keyword evidence="12" id="KW-0238">DNA-binding</keyword>
<evidence type="ECO:0000256" key="14">
    <source>
        <dbReference type="ARBA" id="ARBA00023163"/>
    </source>
</evidence>
<dbReference type="GO" id="GO:0048812">
    <property type="term" value="P:neuron projection morphogenesis"/>
    <property type="evidence" value="ECO:0007669"/>
    <property type="project" value="Ensembl"/>
</dbReference>
<feature type="compositionally biased region" description="Pro residues" evidence="20">
    <location>
        <begin position="719"/>
        <end position="747"/>
    </location>
</feature>
<feature type="region of interest" description="Disordered" evidence="20">
    <location>
        <begin position="711"/>
        <end position="747"/>
    </location>
</feature>
<evidence type="ECO:0000256" key="16">
    <source>
        <dbReference type="ARBA" id="ARBA00054292"/>
    </source>
</evidence>
<evidence type="ECO:0000256" key="13">
    <source>
        <dbReference type="ARBA" id="ARBA00023159"/>
    </source>
</evidence>
<dbReference type="Ensembl" id="ENSNGAT00000002634.1">
    <property type="protein sequence ID" value="ENSNGAP00000002347.1"/>
    <property type="gene ID" value="ENSNGAG00000001942.1"/>
</dbReference>
<feature type="domain" description="C2H2-type" evidence="21">
    <location>
        <begin position="1025"/>
        <end position="1052"/>
    </location>
</feature>
<keyword evidence="10" id="KW-0832">Ubl conjugation</keyword>
<keyword evidence="13" id="KW-0010">Activator</keyword>
<dbReference type="SUPFAM" id="SSF57667">
    <property type="entry name" value="beta-beta-alpha zinc fingers"/>
    <property type="match status" value="7"/>
</dbReference>
<dbReference type="Gene3D" id="3.30.160.60">
    <property type="entry name" value="Classic Zinc Finger"/>
    <property type="match status" value="7"/>
</dbReference>
<feature type="compositionally biased region" description="Polar residues" evidence="20">
    <location>
        <begin position="394"/>
        <end position="405"/>
    </location>
</feature>
<evidence type="ECO:0000256" key="4">
    <source>
        <dbReference type="ARBA" id="ARBA00022499"/>
    </source>
</evidence>
<evidence type="ECO:0000256" key="15">
    <source>
        <dbReference type="ARBA" id="ARBA00023242"/>
    </source>
</evidence>
<name>A0A8C6W245_NANGA</name>
<keyword evidence="9" id="KW-0862">Zinc</keyword>
<dbReference type="InterPro" id="IPR013087">
    <property type="entry name" value="Znf_C2H2_type"/>
</dbReference>
<dbReference type="Pfam" id="PF13909">
    <property type="entry name" value="zf-H2C2_5"/>
    <property type="match status" value="1"/>
</dbReference>
<feature type="domain" description="C2H2-type" evidence="21">
    <location>
        <begin position="628"/>
        <end position="656"/>
    </location>
</feature>
<keyword evidence="11" id="KW-0805">Transcription regulation</keyword>
<dbReference type="FunFam" id="3.30.160.60:FF:000796">
    <property type="entry name" value="Zinc finger protein 335"/>
    <property type="match status" value="1"/>
</dbReference>
<keyword evidence="5" id="KW-0597">Phosphoprotein</keyword>
<reference evidence="22" key="2">
    <citation type="submission" date="2025-09" db="UniProtKB">
        <authorList>
            <consortium name="Ensembl"/>
        </authorList>
    </citation>
    <scope>IDENTIFICATION</scope>
</reference>
<dbReference type="Pfam" id="PF13912">
    <property type="entry name" value="zf-C2H2_6"/>
    <property type="match status" value="1"/>
</dbReference>
<dbReference type="SMART" id="SM00355">
    <property type="entry name" value="ZnF_C2H2"/>
    <property type="match status" value="13"/>
</dbReference>
<keyword evidence="15" id="KW-0539">Nucleus</keyword>
<evidence type="ECO:0000256" key="3">
    <source>
        <dbReference type="ARBA" id="ARBA00022473"/>
    </source>
</evidence>
<sequence length="1314" mass="142179">MEENEVESSSDAAPRPGHPEEPSESGLGVGTSEAVSADSSDAATAPGLTEADDSVVGQSSDSGSGSVEEVSESISADPLPQSYLPDSSSVSRGPVAEVPGGPPTLVHSSALPDPSMLVSDCTASSSDLGSAIDKIIESTIGPDLIQSCITVTSAEEGGAETTQYLILHHPDDGAPMTSPMSTSALTHSLAAIEALADGPTSTSTCLESPEEPQGEPSSLAQPPPAPSAEELDLQNLEAMMEVVVVQQFKCKMCQYRSSTKATLLRHMRERHLRPGASVCSSQHARWGGTQGYSWGVYGSGVDYNPAEDEPRGRQLRLQRPTPSTPRPRRRPGRPRKMPRLEASDLPDGVGEPLVSSQSGQSPPESQEPEAPSSSGPGCLGFLDKAGRGPVEPGVSQSDAENTVPSCQDEPDAPPRRRGRPSRRFLGKKYRKYYYKSPKPLLRPYLCRICGSRFLSHEDLRFHVNSHEAGDPQLFKCLQCSYRSRRWSSLKEHMFNHVGSKPYKCDECSYASVYRKDVIRHAAVHSRDRSVGCAGTPKLSSFPCPVCGRVYPMQKRLTQHMKTHSTEKPHMCDKCGKSFKKRYTFKMHLLTHIQAVANRRFKCEFCEFVCEDKKALLNHQLSHVSDKPFKCSFCPYRTFREDFLLSHVAVKHTGAKPFACEYCHFSTRHKKNLRLHVRCRHASSFEEWGRRHPEEPPSRRRPFFSLQQIEELKQQHSAAPGPPPSSPGPPEAPQEPAPFQPPETPPLLCPEALGGATIIYQQGAGESTAMATQTALDLLLNMSTQRELGTTALQVAVVKSEGVEAQLASPGGQPSPEDTTPQVVTLHVAETGGSVAAQNQLGPPDLQQITLPPGSFGGAGCRVVTAPPVEEGTSAPGTPYSEELPGEAAQAVVVSDTLKEPGTHYIMAADGTQLHHIELTADGSISFPSPDALTSGTKWPLLQCGGLPRDGPEVLSPAKTHQVGPPQGSASPPVASKALGLVVPPSPPSAAAASSKKFSCKVCAEAFPGRAEMESHKRAHAGPAAFKCPDCPFSARQWPEVRAHMAQHSSLRPHQCTQCSFASKNKKDLRRHMLTHTNEKPFSCHLCGQRFNRNGHLKFHIQRLHNSDGRKAGTPTARAPTIILNSDEETLATLHTALQSSHGVLGPERLQQALSQEHIIVAQEQTVTSQEEAAYIQEITTADGQMVQHLVTSDNQVQYIISQDGVQHLLPQEYVVVPDGHHIQVQEGQITHIQYEQGAPFLQESQIQYVPVSPGQQLVTQAQLEAAAHSAVTAVADAAMAQAQGLFGTEEAVPEHIQQLQHQGIEYDIITLTDD</sequence>
<evidence type="ECO:0000256" key="19">
    <source>
        <dbReference type="PROSITE-ProRule" id="PRU00042"/>
    </source>
</evidence>
<organism evidence="22 23">
    <name type="scientific">Nannospalax galili</name>
    <name type="common">Northern Israeli blind subterranean mole rat</name>
    <name type="synonym">Spalax galili</name>
    <dbReference type="NCBI Taxonomy" id="1026970"/>
    <lineage>
        <taxon>Eukaryota</taxon>
        <taxon>Metazoa</taxon>
        <taxon>Chordata</taxon>
        <taxon>Craniata</taxon>
        <taxon>Vertebrata</taxon>
        <taxon>Euteleostomi</taxon>
        <taxon>Mammalia</taxon>
        <taxon>Eutheria</taxon>
        <taxon>Euarchontoglires</taxon>
        <taxon>Glires</taxon>
        <taxon>Rodentia</taxon>
        <taxon>Myomorpha</taxon>
        <taxon>Muroidea</taxon>
        <taxon>Spalacidae</taxon>
        <taxon>Spalacinae</taxon>
        <taxon>Nannospalax</taxon>
    </lineage>
</organism>
<dbReference type="FunFam" id="3.30.160.60:FF:000444">
    <property type="entry name" value="Zinc finger protein 335"/>
    <property type="match status" value="1"/>
</dbReference>
<keyword evidence="6" id="KW-0479">Metal-binding</keyword>
<evidence type="ECO:0000256" key="9">
    <source>
        <dbReference type="ARBA" id="ARBA00022833"/>
    </source>
</evidence>
<gene>
    <name evidence="22" type="primary">Znf335</name>
</gene>
<feature type="compositionally biased region" description="Low complexity" evidence="20">
    <location>
        <begin position="54"/>
        <end position="68"/>
    </location>
</feature>
<dbReference type="GO" id="GO:0002052">
    <property type="term" value="P:positive regulation of neuroblast proliferation"/>
    <property type="evidence" value="ECO:0007669"/>
    <property type="project" value="Ensembl"/>
</dbReference>
<protein>
    <recommendedName>
        <fullName evidence="17">Zinc finger protein 335</fullName>
    </recommendedName>
    <alternativeName>
        <fullName evidence="18">NRC-interacting factor 1</fullName>
    </alternativeName>
</protein>
<dbReference type="GO" id="GO:1990226">
    <property type="term" value="F:histone methyltransferase binding"/>
    <property type="evidence" value="ECO:0007669"/>
    <property type="project" value="Ensembl"/>
</dbReference>
<feature type="domain" description="C2H2-type" evidence="21">
    <location>
        <begin position="444"/>
        <end position="471"/>
    </location>
</feature>
<evidence type="ECO:0000256" key="8">
    <source>
        <dbReference type="ARBA" id="ARBA00022771"/>
    </source>
</evidence>
<evidence type="ECO:0000256" key="20">
    <source>
        <dbReference type="SAM" id="MobiDB-lite"/>
    </source>
</evidence>
<feature type="domain" description="C2H2-type" evidence="21">
    <location>
        <begin position="502"/>
        <end position="529"/>
    </location>
</feature>
<dbReference type="PANTHER" id="PTHR24403:SF36">
    <property type="entry name" value="ZINC FINGER PROTEIN 335"/>
    <property type="match status" value="1"/>
</dbReference>
<evidence type="ECO:0000256" key="11">
    <source>
        <dbReference type="ARBA" id="ARBA00023015"/>
    </source>
</evidence>
<dbReference type="GO" id="GO:0001701">
    <property type="term" value="P:in utero embryonic development"/>
    <property type="evidence" value="ECO:0007669"/>
    <property type="project" value="Ensembl"/>
</dbReference>
<feature type="domain" description="C2H2-type" evidence="21">
    <location>
        <begin position="657"/>
        <end position="685"/>
    </location>
</feature>
<keyword evidence="14" id="KW-0804">Transcription</keyword>
<dbReference type="PROSITE" id="PS00028">
    <property type="entry name" value="ZINC_FINGER_C2H2_1"/>
    <property type="match status" value="6"/>
</dbReference>
<dbReference type="GeneTree" id="ENSGT00940000158508"/>
<dbReference type="GO" id="GO:0008270">
    <property type="term" value="F:zinc ion binding"/>
    <property type="evidence" value="ECO:0007669"/>
    <property type="project" value="UniProtKB-KW"/>
</dbReference>
<evidence type="ECO:0000256" key="7">
    <source>
        <dbReference type="ARBA" id="ARBA00022737"/>
    </source>
</evidence>
<keyword evidence="3" id="KW-0217">Developmental protein</keyword>
<proteinExistence type="inferred from homology"/>